<reference evidence="1" key="1">
    <citation type="journal article" date="2020" name="Nature">
        <title>Giant virus diversity and host interactions through global metagenomics.</title>
        <authorList>
            <person name="Schulz F."/>
            <person name="Roux S."/>
            <person name="Paez-Espino D."/>
            <person name="Jungbluth S."/>
            <person name="Walsh D.A."/>
            <person name="Denef V.J."/>
            <person name="McMahon K.D."/>
            <person name="Konstantinidis K.T."/>
            <person name="Eloe-Fadrosh E.A."/>
            <person name="Kyrpides N.C."/>
            <person name="Woyke T."/>
        </authorList>
    </citation>
    <scope>NUCLEOTIDE SEQUENCE</scope>
    <source>
        <strain evidence="1">GVMAG-M-3300021473-15</strain>
    </source>
</reference>
<organism evidence="1">
    <name type="scientific">viral metagenome</name>
    <dbReference type="NCBI Taxonomy" id="1070528"/>
    <lineage>
        <taxon>unclassified sequences</taxon>
        <taxon>metagenomes</taxon>
        <taxon>organismal metagenomes</taxon>
    </lineage>
</organism>
<accession>A0A6C0CTD6</accession>
<dbReference type="EMBL" id="MN739474">
    <property type="protein sequence ID" value="QHT06745.1"/>
    <property type="molecule type" value="Genomic_DNA"/>
</dbReference>
<evidence type="ECO:0000313" key="1">
    <source>
        <dbReference type="EMBL" id="QHT06745.1"/>
    </source>
</evidence>
<name>A0A6C0CTD6_9ZZZZ</name>
<protein>
    <submittedName>
        <fullName evidence="1">Uncharacterized protein</fullName>
    </submittedName>
</protein>
<dbReference type="AlphaFoldDB" id="A0A6C0CTD6"/>
<sequence>MNAFKTVCLYVHDSFTVPECLDRVDPTLVENVITLLAQTVQHQTLDDDVYTKERIRYEERLENIRTQFLNERDAAIENRCQGIQQECHTLVRELEDKTRRVCELEDQQNGLRKDIAHEELQRVQHHYDQVYREKETMFATMTSKLEDIHDIVASFRSSNSAKGNFGEDCLFQVLCEYFPDSEILNVSHIPHTGDILLKTRDGKTIMYEMKTKTRTTKEDIFKFESDVENGSFDAAVLATSSFGIPNKGEFELNMVGKVPVLYVSNVMNTPKLLHIGTYLLCRLTQYLSTHTNEHTESMMTQVITDLSSVLTHTSVILELLRSNAKVFERLSRDSLEQKRMNEERIVTVMTHVDTIFHKYENFTGFQVSTDSQLSLQSHKHASASETALSLFHIINQRYNAMIEEHPGKTLTHRDLLQSVIEHGQTQYTTIDRLLKLWPKSKFHQQRVKLT</sequence>
<proteinExistence type="predicted"/>